<evidence type="ECO:0000313" key="1">
    <source>
        <dbReference type="EMBL" id="KAH0470569.1"/>
    </source>
</evidence>
<dbReference type="AlphaFoldDB" id="A0AAV7HS00"/>
<accession>A0AAV7HS00</accession>
<protein>
    <recommendedName>
        <fullName evidence="3">HNH homing endonuclease</fullName>
    </recommendedName>
</protein>
<proteinExistence type="predicted"/>
<evidence type="ECO:0008006" key="3">
    <source>
        <dbReference type="Google" id="ProtNLM"/>
    </source>
</evidence>
<dbReference type="Proteomes" id="UP000775213">
    <property type="component" value="Unassembled WGS sequence"/>
</dbReference>
<dbReference type="EMBL" id="JAGFBR010000001">
    <property type="protein sequence ID" value="KAH0470569.1"/>
    <property type="molecule type" value="Genomic_DNA"/>
</dbReference>
<evidence type="ECO:0000313" key="2">
    <source>
        <dbReference type="Proteomes" id="UP000775213"/>
    </source>
</evidence>
<sequence>MHKMITIVRNDPAIVQDDLEILFWNQSHSHIGTIRAQKSLIKNVVKVKTHACNMLTKEWLALEDRNLEANELVFKKLHLHAIADHSLLRHHPSLPCHSFSTGDYNGKVFHEFNDSIIPLYLTAHHHILDKKNRERIVVACEQRRRRGRRGYLPLSLDDLHAYLLARSPLVGGEKT</sequence>
<organism evidence="1 2">
    <name type="scientific">Dendrobium chrysotoxum</name>
    <name type="common">Orchid</name>
    <dbReference type="NCBI Taxonomy" id="161865"/>
    <lineage>
        <taxon>Eukaryota</taxon>
        <taxon>Viridiplantae</taxon>
        <taxon>Streptophyta</taxon>
        <taxon>Embryophyta</taxon>
        <taxon>Tracheophyta</taxon>
        <taxon>Spermatophyta</taxon>
        <taxon>Magnoliopsida</taxon>
        <taxon>Liliopsida</taxon>
        <taxon>Asparagales</taxon>
        <taxon>Orchidaceae</taxon>
        <taxon>Epidendroideae</taxon>
        <taxon>Malaxideae</taxon>
        <taxon>Dendrobiinae</taxon>
        <taxon>Dendrobium</taxon>
    </lineage>
</organism>
<gene>
    <name evidence="1" type="ORF">IEQ34_000292</name>
</gene>
<keyword evidence="2" id="KW-1185">Reference proteome</keyword>
<name>A0AAV7HS00_DENCH</name>
<comment type="caution">
    <text evidence="1">The sequence shown here is derived from an EMBL/GenBank/DDBJ whole genome shotgun (WGS) entry which is preliminary data.</text>
</comment>
<reference evidence="1 2" key="1">
    <citation type="journal article" date="2021" name="Hortic Res">
        <title>Chromosome-scale assembly of the Dendrobium chrysotoxum genome enhances the understanding of orchid evolution.</title>
        <authorList>
            <person name="Zhang Y."/>
            <person name="Zhang G.Q."/>
            <person name="Zhang D."/>
            <person name="Liu X.D."/>
            <person name="Xu X.Y."/>
            <person name="Sun W.H."/>
            <person name="Yu X."/>
            <person name="Zhu X."/>
            <person name="Wang Z.W."/>
            <person name="Zhao X."/>
            <person name="Zhong W.Y."/>
            <person name="Chen H."/>
            <person name="Yin W.L."/>
            <person name="Huang T."/>
            <person name="Niu S.C."/>
            <person name="Liu Z.J."/>
        </authorList>
    </citation>
    <scope>NUCLEOTIDE SEQUENCE [LARGE SCALE GENOMIC DNA]</scope>
    <source>
        <strain evidence="1">Lindl</strain>
    </source>
</reference>